<reference evidence="4 5" key="1">
    <citation type="submission" date="2015-10" db="EMBL/GenBank/DDBJ databases">
        <title>Draft genome sequence of Streptomyces griseorubiginosus DSM 40469, type strain for the species Streptomyces griseorubiginosus.</title>
        <authorList>
            <person name="Ruckert C."/>
            <person name="Winkler A."/>
            <person name="Kalinowski J."/>
            <person name="Kampfer P."/>
            <person name="Glaeser S."/>
        </authorList>
    </citation>
    <scope>NUCLEOTIDE SEQUENCE [LARGE SCALE GENOMIC DNA]</scope>
    <source>
        <strain evidence="4 5">DSM 40469</strain>
    </source>
</reference>
<dbReference type="PROSITE" id="PS50921">
    <property type="entry name" value="ANTAR"/>
    <property type="match status" value="1"/>
</dbReference>
<feature type="compositionally biased region" description="Basic and acidic residues" evidence="1">
    <location>
        <begin position="143"/>
        <end position="154"/>
    </location>
</feature>
<dbReference type="CDD" id="cd07043">
    <property type="entry name" value="STAS_anti-anti-sigma_factors"/>
    <property type="match status" value="1"/>
</dbReference>
<dbReference type="SMART" id="SM01012">
    <property type="entry name" value="ANTAR"/>
    <property type="match status" value="1"/>
</dbReference>
<dbReference type="AlphaFoldDB" id="A0A117R227"/>
<feature type="region of interest" description="Disordered" evidence="1">
    <location>
        <begin position="143"/>
        <end position="168"/>
    </location>
</feature>
<dbReference type="GO" id="GO:0003723">
    <property type="term" value="F:RNA binding"/>
    <property type="evidence" value="ECO:0007669"/>
    <property type="project" value="InterPro"/>
</dbReference>
<keyword evidence="5" id="KW-1185">Reference proteome</keyword>
<feature type="domain" description="STAS" evidence="2">
    <location>
        <begin position="65"/>
        <end position="158"/>
    </location>
</feature>
<dbReference type="Pfam" id="PF13466">
    <property type="entry name" value="STAS_2"/>
    <property type="match status" value="1"/>
</dbReference>
<feature type="region of interest" description="Disordered" evidence="1">
    <location>
        <begin position="255"/>
        <end position="280"/>
    </location>
</feature>
<evidence type="ECO:0000259" key="3">
    <source>
        <dbReference type="PROSITE" id="PS50921"/>
    </source>
</evidence>
<proteinExistence type="predicted"/>
<dbReference type="InterPro" id="IPR036388">
    <property type="entry name" value="WH-like_DNA-bd_sf"/>
</dbReference>
<dbReference type="Proteomes" id="UP000054375">
    <property type="component" value="Unassembled WGS sequence"/>
</dbReference>
<evidence type="ECO:0000256" key="1">
    <source>
        <dbReference type="SAM" id="MobiDB-lite"/>
    </source>
</evidence>
<accession>A0A117R227</accession>
<dbReference type="Pfam" id="PF03861">
    <property type="entry name" value="ANTAR"/>
    <property type="match status" value="1"/>
</dbReference>
<dbReference type="InterPro" id="IPR058548">
    <property type="entry name" value="MlaB-like_STAS"/>
</dbReference>
<feature type="domain" description="ANTAR" evidence="3">
    <location>
        <begin position="169"/>
        <end position="230"/>
    </location>
</feature>
<name>A0A117R227_9ACTN</name>
<dbReference type="Gene3D" id="1.10.10.10">
    <property type="entry name" value="Winged helix-like DNA-binding domain superfamily/Winged helix DNA-binding domain"/>
    <property type="match status" value="1"/>
</dbReference>
<dbReference type="PROSITE" id="PS50801">
    <property type="entry name" value="STAS"/>
    <property type="match status" value="1"/>
</dbReference>
<protein>
    <submittedName>
        <fullName evidence="4">Antitermination regulator</fullName>
    </submittedName>
</protein>
<gene>
    <name evidence="4" type="ORF">AQJ54_16370</name>
</gene>
<dbReference type="InterPro" id="IPR036513">
    <property type="entry name" value="STAS_dom_sf"/>
</dbReference>
<dbReference type="Gene3D" id="3.30.750.24">
    <property type="entry name" value="STAS domain"/>
    <property type="match status" value="1"/>
</dbReference>
<feature type="region of interest" description="Disordered" evidence="1">
    <location>
        <begin position="14"/>
        <end position="34"/>
    </location>
</feature>
<dbReference type="EMBL" id="LMWV01000014">
    <property type="protein sequence ID" value="KUN66778.1"/>
    <property type="molecule type" value="Genomic_DNA"/>
</dbReference>
<dbReference type="InterPro" id="IPR005561">
    <property type="entry name" value="ANTAR"/>
</dbReference>
<dbReference type="SUPFAM" id="SSF52091">
    <property type="entry name" value="SpoIIaa-like"/>
    <property type="match status" value="1"/>
</dbReference>
<evidence type="ECO:0000313" key="4">
    <source>
        <dbReference type="EMBL" id="KUN66778.1"/>
    </source>
</evidence>
<evidence type="ECO:0000313" key="5">
    <source>
        <dbReference type="Proteomes" id="UP000054375"/>
    </source>
</evidence>
<organism evidence="4 5">
    <name type="scientific">Streptomyces griseorubiginosus</name>
    <dbReference type="NCBI Taxonomy" id="67304"/>
    <lineage>
        <taxon>Bacteria</taxon>
        <taxon>Bacillati</taxon>
        <taxon>Actinomycetota</taxon>
        <taxon>Actinomycetes</taxon>
        <taxon>Kitasatosporales</taxon>
        <taxon>Streptomycetaceae</taxon>
        <taxon>Streptomyces</taxon>
    </lineage>
</organism>
<sequence>MWVDAANLVSKAAEHMRERAMPEPAHSAQPLTATDARPPCLASVEAVTAGDRVTVVCRGELDIGAERLRPELYDLLATSSTGVDLDLAGIGFSDCAGLNVLLDLRRHALDQGKTVTITSCGPALGRLLDLTGARELFRAERVEGAEGAESRPEAPDPVPADPEPGADVDEELRLEVAQLRRAMRTRPSIDVARGIVMASFGLSSEDAWTVLVTASQNTNTKLHHLAEGLMGAVHGEPVARDVRQQMALAVARVRETPSTPFTDPAERAGGPALDSGAGAA</sequence>
<evidence type="ECO:0000259" key="2">
    <source>
        <dbReference type="PROSITE" id="PS50801"/>
    </source>
</evidence>
<dbReference type="InterPro" id="IPR002645">
    <property type="entry name" value="STAS_dom"/>
</dbReference>
<comment type="caution">
    <text evidence="4">The sequence shown here is derived from an EMBL/GenBank/DDBJ whole genome shotgun (WGS) entry which is preliminary data.</text>
</comment>